<name>A0A9Q6Z489_MYROD</name>
<dbReference type="EMBL" id="CP068108">
    <property type="protein sequence ID" value="QQU01089.1"/>
    <property type="molecule type" value="Genomic_DNA"/>
</dbReference>
<evidence type="ECO:0000259" key="2">
    <source>
        <dbReference type="Pfam" id="PF00149"/>
    </source>
</evidence>
<sequence>MMRRFYVVLLFWSACAWAQEGVKIGVLSDPHLHAIYLKEPTAALQPFYNSQTNTYEFIRSLSGQMASTRLFNENYFAFRQALVDLAAKGVRIVLISGDYTDDGQEVNLRATQALLTEFEEHYGMRFLLTNGNHEAVNQLDRESGKADFLTQEGRVIGVYSDVNLVKTKEDQVYPPMKELGYASMYPYIKTFGLQPRASDVFYTTPFHSFAYETYTKEQDFSLAQRQYVSQGATYTDFTYLVEPIEGVWILAIDGNMYQQVNATTFKNKSDGYHQIEERMYLLHWIKTVVEEAKKRGKKLLAFGHYPLLDFNTEQTAALTALLGKNQFQLNRVPKAETQQLWLETGLSLHFAGHMHIHQQSVKKQGNLALQNIQVPSLAAYPPAYKVVEIKNEEIAIQTVELQEVAQFDALFDRYQKENTQGQYDDFLQAKNYYALTKNHLKYLSEHRFYHSDFGHEKWKPYKEATSLEPFIPVEMKATLGKGSVSEAQKLDFKTLLFDLYLLRNGSDIGLREINPERIELYTQWKQWIVKQDNTSDLEKLIVILCNLIPTSVGTNGNLSI</sequence>
<dbReference type="Pfam" id="PF00149">
    <property type="entry name" value="Metallophos"/>
    <property type="match status" value="1"/>
</dbReference>
<reference evidence="3 4" key="1">
    <citation type="submission" date="2021-01" db="EMBL/GenBank/DDBJ databases">
        <title>FDA dAtabase for Regulatory Grade micrObial Sequences (FDA-ARGOS): Supporting development and validation of Infectious Disease Dx tests.</title>
        <authorList>
            <person name="Sproer C."/>
            <person name="Gronow S."/>
            <person name="Severitt S."/>
            <person name="Schroder I."/>
            <person name="Tallon L."/>
            <person name="Sadzewicz L."/>
            <person name="Zhao X."/>
            <person name="Boylan J."/>
            <person name="Ott S."/>
            <person name="Bowen H."/>
            <person name="Vavikolanu K."/>
            <person name="Mehta A."/>
            <person name="Aluvathingal J."/>
            <person name="Nadendla S."/>
            <person name="Lowell S."/>
            <person name="Myers T."/>
            <person name="Yan Y."/>
            <person name="Sichtig H."/>
        </authorList>
    </citation>
    <scope>NUCLEOTIDE SEQUENCE [LARGE SCALE GENOMIC DNA]</scope>
    <source>
        <strain evidence="3 4">FDAARGOS_1131</strain>
    </source>
</reference>
<dbReference type="Proteomes" id="UP000596202">
    <property type="component" value="Chromosome"/>
</dbReference>
<dbReference type="InterPro" id="IPR029052">
    <property type="entry name" value="Metallo-depent_PP-like"/>
</dbReference>
<dbReference type="RefSeq" id="WP_002991348.1">
    <property type="nucleotide sequence ID" value="NZ_CP068108.1"/>
</dbReference>
<proteinExistence type="predicted"/>
<feature type="chain" id="PRO_5040474850" evidence="1">
    <location>
        <begin position="19"/>
        <end position="560"/>
    </location>
</feature>
<evidence type="ECO:0000256" key="1">
    <source>
        <dbReference type="SAM" id="SignalP"/>
    </source>
</evidence>
<dbReference type="GeneID" id="93526970"/>
<dbReference type="GO" id="GO:0016787">
    <property type="term" value="F:hydrolase activity"/>
    <property type="evidence" value="ECO:0007669"/>
    <property type="project" value="InterPro"/>
</dbReference>
<feature type="signal peptide" evidence="1">
    <location>
        <begin position="1"/>
        <end position="18"/>
    </location>
</feature>
<dbReference type="PROSITE" id="PS51257">
    <property type="entry name" value="PROKAR_LIPOPROTEIN"/>
    <property type="match status" value="1"/>
</dbReference>
<protein>
    <submittedName>
        <fullName evidence="3">Metallophosphoesterase</fullName>
    </submittedName>
</protein>
<feature type="domain" description="Calcineurin-like phosphoesterase" evidence="2">
    <location>
        <begin position="23"/>
        <end position="356"/>
    </location>
</feature>
<keyword evidence="1" id="KW-0732">Signal</keyword>
<accession>A0A9Q6Z489</accession>
<dbReference type="AlphaFoldDB" id="A0A9Q6Z489"/>
<evidence type="ECO:0000313" key="4">
    <source>
        <dbReference type="Proteomes" id="UP000596202"/>
    </source>
</evidence>
<organism evidence="3 4">
    <name type="scientific">Myroides odoratus</name>
    <name type="common">Flavobacterium odoratum</name>
    <dbReference type="NCBI Taxonomy" id="256"/>
    <lineage>
        <taxon>Bacteria</taxon>
        <taxon>Pseudomonadati</taxon>
        <taxon>Bacteroidota</taxon>
        <taxon>Flavobacteriia</taxon>
        <taxon>Flavobacteriales</taxon>
        <taxon>Flavobacteriaceae</taxon>
        <taxon>Myroides</taxon>
    </lineage>
</organism>
<gene>
    <name evidence="3" type="ORF">I6I88_04860</name>
</gene>
<dbReference type="OrthoDB" id="5695107at2"/>
<dbReference type="SUPFAM" id="SSF56300">
    <property type="entry name" value="Metallo-dependent phosphatases"/>
    <property type="match status" value="1"/>
</dbReference>
<dbReference type="InterPro" id="IPR004843">
    <property type="entry name" value="Calcineurin-like_PHP"/>
</dbReference>
<evidence type="ECO:0000313" key="3">
    <source>
        <dbReference type="EMBL" id="QQU01089.1"/>
    </source>
</evidence>
<dbReference type="Gene3D" id="3.60.21.10">
    <property type="match status" value="2"/>
</dbReference>